<proteinExistence type="predicted"/>
<dbReference type="PROSITE" id="PS51257">
    <property type="entry name" value="PROKAR_LIPOPROTEIN"/>
    <property type="match status" value="1"/>
</dbReference>
<dbReference type="AlphaFoldDB" id="A0A7X5YI18"/>
<accession>A0A7X5YI18</accession>
<sequence length="88" mass="8454">MRIIALIAASAAALSLAACNKAEEKAPDASTEAVEASGIADQAAVDQSVEQTAADAKAAADASAASEMAQAEPAPAAAPAPATPVEAH</sequence>
<dbReference type="EMBL" id="JAATJM010000001">
    <property type="protein sequence ID" value="NJC40332.1"/>
    <property type="molecule type" value="Genomic_DNA"/>
</dbReference>
<evidence type="ECO:0000256" key="2">
    <source>
        <dbReference type="SAM" id="SignalP"/>
    </source>
</evidence>
<dbReference type="Proteomes" id="UP000587415">
    <property type="component" value="Unassembled WGS sequence"/>
</dbReference>
<dbReference type="RefSeq" id="WP_168045224.1">
    <property type="nucleotide sequence ID" value="NZ_JAATJM010000001.1"/>
</dbReference>
<gene>
    <name evidence="3" type="ORF">GGQ87_000590</name>
</gene>
<feature type="region of interest" description="Disordered" evidence="1">
    <location>
        <begin position="46"/>
        <end position="88"/>
    </location>
</feature>
<feature type="chain" id="PRO_5031289489" evidence="2">
    <location>
        <begin position="18"/>
        <end position="88"/>
    </location>
</feature>
<evidence type="ECO:0000256" key="1">
    <source>
        <dbReference type="SAM" id="MobiDB-lite"/>
    </source>
</evidence>
<evidence type="ECO:0000313" key="3">
    <source>
        <dbReference type="EMBL" id="NJC40332.1"/>
    </source>
</evidence>
<keyword evidence="4" id="KW-1185">Reference proteome</keyword>
<organism evidence="3 4">
    <name type="scientific">Brevundimonas alba</name>
    <dbReference type="NCBI Taxonomy" id="74314"/>
    <lineage>
        <taxon>Bacteria</taxon>
        <taxon>Pseudomonadati</taxon>
        <taxon>Pseudomonadota</taxon>
        <taxon>Alphaproteobacteria</taxon>
        <taxon>Caulobacterales</taxon>
        <taxon>Caulobacteraceae</taxon>
        <taxon>Brevundimonas</taxon>
    </lineage>
</organism>
<feature type="signal peptide" evidence="2">
    <location>
        <begin position="1"/>
        <end position="17"/>
    </location>
</feature>
<comment type="caution">
    <text evidence="3">The sequence shown here is derived from an EMBL/GenBank/DDBJ whole genome shotgun (WGS) entry which is preliminary data.</text>
</comment>
<feature type="compositionally biased region" description="Low complexity" evidence="1">
    <location>
        <begin position="49"/>
        <end position="75"/>
    </location>
</feature>
<evidence type="ECO:0000313" key="4">
    <source>
        <dbReference type="Proteomes" id="UP000587415"/>
    </source>
</evidence>
<name>A0A7X5YI18_9CAUL</name>
<protein>
    <submittedName>
        <fullName evidence="3">Putative low-complexity protein</fullName>
    </submittedName>
</protein>
<reference evidence="3 4" key="1">
    <citation type="submission" date="2020-03" db="EMBL/GenBank/DDBJ databases">
        <title>Genomic Encyclopedia of Type Strains, Phase IV (KMG-IV): sequencing the most valuable type-strain genomes for metagenomic binning, comparative biology and taxonomic classification.</title>
        <authorList>
            <person name="Goeker M."/>
        </authorList>
    </citation>
    <scope>NUCLEOTIDE SEQUENCE [LARGE SCALE GENOMIC DNA]</scope>
    <source>
        <strain evidence="3 4">DSM 4736</strain>
    </source>
</reference>
<keyword evidence="2" id="KW-0732">Signal</keyword>